<dbReference type="Proteomes" id="UP001165941">
    <property type="component" value="Unassembled WGS sequence"/>
</dbReference>
<evidence type="ECO:0000313" key="3">
    <source>
        <dbReference type="Proteomes" id="UP001165941"/>
    </source>
</evidence>
<gene>
    <name evidence="2" type="ORF">BU61_5855</name>
</gene>
<dbReference type="EMBL" id="PGGH01051432">
    <property type="protein sequence ID" value="NIG58629.1"/>
    <property type="molecule type" value="Genomic_DNA"/>
</dbReference>
<comment type="caution">
    <text evidence="2">The sequence shown here is derived from an EMBL/GenBank/DDBJ whole genome shotgun (WGS) entry which is preliminary data.</text>
</comment>
<proteinExistence type="predicted"/>
<organism evidence="2 3">
    <name type="scientific">Pontoporia blainvillei</name>
    <name type="common">Franciscana</name>
    <name type="synonym">Delphinus blainvillei</name>
    <dbReference type="NCBI Taxonomy" id="48723"/>
    <lineage>
        <taxon>Eukaryota</taxon>
        <taxon>Metazoa</taxon>
        <taxon>Chordata</taxon>
        <taxon>Craniata</taxon>
        <taxon>Vertebrata</taxon>
        <taxon>Euteleostomi</taxon>
        <taxon>Mammalia</taxon>
        <taxon>Eutheria</taxon>
        <taxon>Laurasiatheria</taxon>
        <taxon>Artiodactyla</taxon>
        <taxon>Whippomorpha</taxon>
        <taxon>Cetacea</taxon>
        <taxon>Odontoceti</taxon>
        <taxon>Pontoporiidae</taxon>
        <taxon>Pontoporia</taxon>
    </lineage>
</organism>
<evidence type="ECO:0000313" key="2">
    <source>
        <dbReference type="EMBL" id="NIG58629.1"/>
    </source>
</evidence>
<accession>A0ABX0S0H1</accession>
<name>A0ABX0S0H1_PONBL</name>
<feature type="region of interest" description="Disordered" evidence="1">
    <location>
        <begin position="207"/>
        <end position="228"/>
    </location>
</feature>
<keyword evidence="3" id="KW-1185">Reference proteome</keyword>
<feature type="compositionally biased region" description="Low complexity" evidence="1">
    <location>
        <begin position="207"/>
        <end position="217"/>
    </location>
</feature>
<protein>
    <submittedName>
        <fullName evidence="2">Tensin-3-like</fullName>
    </submittedName>
</protein>
<sequence>MCCFHRTPFIILHVEQKLSSRPQIPCPEGFGAVRALDLLAVMGLQGRKGGEHCARFSHNETGAGGRPAAGPPAEDIIDRNVAILTACSRFPKPPVVRVHGSIAAPDPSPTPQKKPVPEGVGRLAGAASFLPRDEPLGGRFQKLSLEQYDSNAGEQPAFSTCGWGKTTSAEQAPSLAPFLSSDNAKEAVITTYPPDLGVIDGRLFSPTSSGSESISPTPAFPVSPETPYVTRSPRYPPFSPSGPQMGSPSGLYKGAPGPLCGASQALPELEKGLGAERARRALCATRGDRPGLERQALGQTWAAWASMSVCDRVALHIQCGSGFCAASVSKELWCADVRLEEVGL</sequence>
<evidence type="ECO:0000256" key="1">
    <source>
        <dbReference type="SAM" id="MobiDB-lite"/>
    </source>
</evidence>
<reference evidence="2" key="1">
    <citation type="submission" date="2018-05" db="EMBL/GenBank/DDBJ databases">
        <authorList>
            <person name="Pedro S.L.S."/>
            <person name="Freitas R.C."/>
            <person name="Barreto A.S."/>
            <person name="Lima A.O.S."/>
        </authorList>
    </citation>
    <scope>NUCLEOTIDE SEQUENCE</scope>
    <source>
        <strain evidence="2">BP203</strain>
        <tissue evidence="2">Muscle</tissue>
    </source>
</reference>